<keyword evidence="2" id="KW-1185">Reference proteome</keyword>
<dbReference type="EMBL" id="CP004120">
    <property type="protein sequence ID" value="AGT45162.1"/>
    <property type="molecule type" value="Genomic_DNA"/>
</dbReference>
<dbReference type="Proteomes" id="UP000015620">
    <property type="component" value="Chromosome"/>
</dbReference>
<sequence>MSSHKVANCNSAASNKSFFVAGLDIVFSYNKFLQETPEPCGFVLQGSIGYFLLLPFSDFI</sequence>
<organism evidence="1 2">
    <name type="scientific">Treponema pedis str. T A4</name>
    <dbReference type="NCBI Taxonomy" id="1291379"/>
    <lineage>
        <taxon>Bacteria</taxon>
        <taxon>Pseudomonadati</taxon>
        <taxon>Spirochaetota</taxon>
        <taxon>Spirochaetia</taxon>
        <taxon>Spirochaetales</taxon>
        <taxon>Treponemataceae</taxon>
        <taxon>Treponema</taxon>
    </lineage>
</organism>
<evidence type="ECO:0000313" key="2">
    <source>
        <dbReference type="Proteomes" id="UP000015620"/>
    </source>
</evidence>
<reference evidence="1 2" key="1">
    <citation type="journal article" date="2013" name="PLoS ONE">
        <title>Genome-Wide Relatedness of Treponema pedis, from Gingiva and Necrotic Skin Lesions of Pigs, with the Human Oral Pathogen Treponema denticola.</title>
        <authorList>
            <person name="Svartstrom O."/>
            <person name="Mushtaq M."/>
            <person name="Pringle M."/>
            <person name="Segerman B."/>
        </authorList>
    </citation>
    <scope>NUCLEOTIDE SEQUENCE [LARGE SCALE GENOMIC DNA]</scope>
    <source>
        <strain evidence="1">T A4</strain>
    </source>
</reference>
<name>S5ZR54_9SPIR</name>
<dbReference type="AlphaFoldDB" id="S5ZR54"/>
<accession>S5ZR54</accession>
<dbReference type="KEGG" id="tped:TPE_2690"/>
<proteinExistence type="predicted"/>
<gene>
    <name evidence="1" type="ORF">TPE_2690</name>
</gene>
<evidence type="ECO:0000313" key="1">
    <source>
        <dbReference type="EMBL" id="AGT45162.1"/>
    </source>
</evidence>
<dbReference type="HOGENOM" id="CLU_2940476_0_0_12"/>
<protein>
    <submittedName>
        <fullName evidence="1">Uncharacterized protein</fullName>
    </submittedName>
</protein>